<evidence type="ECO:0000256" key="1">
    <source>
        <dbReference type="SAM" id="Phobius"/>
    </source>
</evidence>
<keyword evidence="3" id="KW-0378">Hydrolase</keyword>
<dbReference type="Proteomes" id="UP001344888">
    <property type="component" value="Unassembled WGS sequence"/>
</dbReference>
<accession>A0AAW9NQR6</accession>
<organism evidence="3 4">
    <name type="scientific">Metasolibacillus meyeri</name>
    <dbReference type="NCBI Taxonomy" id="1071052"/>
    <lineage>
        <taxon>Bacteria</taxon>
        <taxon>Bacillati</taxon>
        <taxon>Bacillota</taxon>
        <taxon>Bacilli</taxon>
        <taxon>Bacillales</taxon>
        <taxon>Caryophanaceae</taxon>
        <taxon>Metasolibacillus</taxon>
    </lineage>
</organism>
<keyword evidence="3" id="KW-0482">Metalloprotease</keyword>
<keyword evidence="1" id="KW-0472">Membrane</keyword>
<keyword evidence="3" id="KW-0645">Protease</keyword>
<dbReference type="InterPro" id="IPR003675">
    <property type="entry name" value="Rce1/LyrA-like_dom"/>
</dbReference>
<dbReference type="GO" id="GO:0008237">
    <property type="term" value="F:metallopeptidase activity"/>
    <property type="evidence" value="ECO:0007669"/>
    <property type="project" value="UniProtKB-KW"/>
</dbReference>
<feature type="transmembrane region" description="Helical" evidence="1">
    <location>
        <begin position="132"/>
        <end position="152"/>
    </location>
</feature>
<proteinExistence type="predicted"/>
<feature type="transmembrane region" description="Helical" evidence="1">
    <location>
        <begin position="72"/>
        <end position="89"/>
    </location>
</feature>
<feature type="transmembrane region" description="Helical" evidence="1">
    <location>
        <begin position="185"/>
        <end position="203"/>
    </location>
</feature>
<evidence type="ECO:0000313" key="4">
    <source>
        <dbReference type="Proteomes" id="UP001344888"/>
    </source>
</evidence>
<keyword evidence="4" id="KW-1185">Reference proteome</keyword>
<dbReference type="PANTHER" id="PTHR36435:SF1">
    <property type="entry name" value="CAAX AMINO TERMINAL PROTEASE FAMILY PROTEIN"/>
    <property type="match status" value="1"/>
</dbReference>
<gene>
    <name evidence="3" type="ORF">P9B03_15385</name>
</gene>
<dbReference type="Pfam" id="PF02517">
    <property type="entry name" value="Rce1-like"/>
    <property type="match status" value="1"/>
</dbReference>
<dbReference type="EC" id="3.4.-.-" evidence="3"/>
<feature type="domain" description="CAAX prenyl protease 2/Lysostaphin resistance protein A-like" evidence="2">
    <location>
        <begin position="100"/>
        <end position="197"/>
    </location>
</feature>
<feature type="transmembrane region" description="Helical" evidence="1">
    <location>
        <begin position="33"/>
        <end position="51"/>
    </location>
</feature>
<keyword evidence="1" id="KW-0812">Transmembrane</keyword>
<feature type="transmembrane region" description="Helical" evidence="1">
    <location>
        <begin position="101"/>
        <end position="120"/>
    </location>
</feature>
<evidence type="ECO:0000313" key="3">
    <source>
        <dbReference type="EMBL" id="MEC1179882.1"/>
    </source>
</evidence>
<feature type="transmembrane region" description="Helical" evidence="1">
    <location>
        <begin position="7"/>
        <end position="27"/>
    </location>
</feature>
<dbReference type="EMBL" id="JARSFG010000020">
    <property type="protein sequence ID" value="MEC1179882.1"/>
    <property type="molecule type" value="Genomic_DNA"/>
</dbReference>
<dbReference type="PANTHER" id="PTHR36435">
    <property type="entry name" value="SLR1288 PROTEIN"/>
    <property type="match status" value="1"/>
</dbReference>
<keyword evidence="1" id="KW-1133">Transmembrane helix</keyword>
<dbReference type="GO" id="GO:0080120">
    <property type="term" value="P:CAAX-box protein maturation"/>
    <property type="evidence" value="ECO:0007669"/>
    <property type="project" value="UniProtKB-ARBA"/>
</dbReference>
<evidence type="ECO:0000259" key="2">
    <source>
        <dbReference type="Pfam" id="PF02517"/>
    </source>
</evidence>
<dbReference type="InterPro" id="IPR052710">
    <property type="entry name" value="CAAX_protease"/>
</dbReference>
<dbReference type="GO" id="GO:0004175">
    <property type="term" value="F:endopeptidase activity"/>
    <property type="evidence" value="ECO:0007669"/>
    <property type="project" value="UniProtKB-ARBA"/>
</dbReference>
<name>A0AAW9NQR6_9BACL</name>
<feature type="transmembrane region" description="Helical" evidence="1">
    <location>
        <begin position="209"/>
        <end position="226"/>
    </location>
</feature>
<sequence length="238" mass="26232">MKQLLKVIGLELLVLVFFTMNGIYASVTSASNPFLSYLGLVPFALILYGYIMFSKKSRTALNLFSTSSVKETLLYSMPLIIVLVIIYIGNGGLNLGDYSNVVLVLITHVLIIAFIEEMIYRGLMISTLREKGIILAVTVSSLLFAITHSLQLLGGQDLLSTVIQVGYAFSTGMVLALLIALGQPLIITILFHGINNSFIVLASKDGNDNFTFMILAIFVIYAIFLYKKLKSLQNHIHI</sequence>
<reference evidence="3 4" key="1">
    <citation type="submission" date="2023-03" db="EMBL/GenBank/DDBJ databases">
        <title>Bacillus Genome Sequencing.</title>
        <authorList>
            <person name="Dunlap C."/>
        </authorList>
    </citation>
    <scope>NUCLEOTIDE SEQUENCE [LARGE SCALE GENOMIC DNA]</scope>
    <source>
        <strain evidence="3 4">B-59205</strain>
    </source>
</reference>
<dbReference type="AlphaFoldDB" id="A0AAW9NQR6"/>
<dbReference type="RefSeq" id="WP_326124377.1">
    <property type="nucleotide sequence ID" value="NZ_JARSFG010000020.1"/>
</dbReference>
<comment type="caution">
    <text evidence="3">The sequence shown here is derived from an EMBL/GenBank/DDBJ whole genome shotgun (WGS) entry which is preliminary data.</text>
</comment>
<protein>
    <submittedName>
        <fullName evidence="3">CPBP family intramembrane metalloprotease</fullName>
        <ecNumber evidence="3">3.4.-.-</ecNumber>
    </submittedName>
</protein>